<dbReference type="SMART" id="SM00239">
    <property type="entry name" value="C2"/>
    <property type="match status" value="1"/>
</dbReference>
<keyword evidence="3" id="KW-1133">Transmembrane helix</keyword>
<feature type="region of interest" description="Disordered" evidence="2">
    <location>
        <begin position="79"/>
        <end position="113"/>
    </location>
</feature>
<protein>
    <recommendedName>
        <fullName evidence="4">C2 domain-containing protein</fullName>
    </recommendedName>
</protein>
<dbReference type="GO" id="GO:0031045">
    <property type="term" value="C:dense core granule"/>
    <property type="evidence" value="ECO:0007669"/>
    <property type="project" value="TreeGrafter"/>
</dbReference>
<evidence type="ECO:0000256" key="3">
    <source>
        <dbReference type="SAM" id="Phobius"/>
    </source>
</evidence>
<keyword evidence="3" id="KW-0812">Transmembrane</keyword>
<proteinExistence type="inferred from homology"/>
<dbReference type="GO" id="GO:0005886">
    <property type="term" value="C:plasma membrane"/>
    <property type="evidence" value="ECO:0007669"/>
    <property type="project" value="TreeGrafter"/>
</dbReference>
<dbReference type="PANTHER" id="PTHR10024">
    <property type="entry name" value="SYNAPTOTAGMIN"/>
    <property type="match status" value="1"/>
</dbReference>
<dbReference type="PROSITE" id="PS50004">
    <property type="entry name" value="C2"/>
    <property type="match status" value="2"/>
</dbReference>
<dbReference type="GO" id="GO:0030424">
    <property type="term" value="C:axon"/>
    <property type="evidence" value="ECO:0007669"/>
    <property type="project" value="TreeGrafter"/>
</dbReference>
<dbReference type="Proteomes" id="UP000694546">
    <property type="component" value="Chromosome 9"/>
</dbReference>
<dbReference type="OrthoDB" id="67700at2759"/>
<gene>
    <name evidence="5" type="primary">syt19</name>
</gene>
<accession>A0A8C5FJ03</accession>
<name>A0A8C5FJ03_GADMO</name>
<dbReference type="GO" id="GO:0048791">
    <property type="term" value="P:calcium ion-regulated exocytosis of neurotransmitter"/>
    <property type="evidence" value="ECO:0007669"/>
    <property type="project" value="TreeGrafter"/>
</dbReference>
<organism evidence="5 6">
    <name type="scientific">Gadus morhua</name>
    <name type="common">Atlantic cod</name>
    <dbReference type="NCBI Taxonomy" id="8049"/>
    <lineage>
        <taxon>Eukaryota</taxon>
        <taxon>Metazoa</taxon>
        <taxon>Chordata</taxon>
        <taxon>Craniata</taxon>
        <taxon>Vertebrata</taxon>
        <taxon>Euteleostomi</taxon>
        <taxon>Actinopterygii</taxon>
        <taxon>Neopterygii</taxon>
        <taxon>Teleostei</taxon>
        <taxon>Neoteleostei</taxon>
        <taxon>Acanthomorphata</taxon>
        <taxon>Zeiogadaria</taxon>
        <taxon>Gadariae</taxon>
        <taxon>Gadiformes</taxon>
        <taxon>Gadoidei</taxon>
        <taxon>Gadidae</taxon>
        <taxon>Gadus</taxon>
    </lineage>
</organism>
<keyword evidence="3" id="KW-0472">Membrane</keyword>
<evidence type="ECO:0000256" key="1">
    <source>
        <dbReference type="ARBA" id="ARBA00006996"/>
    </source>
</evidence>
<dbReference type="GO" id="GO:0005544">
    <property type="term" value="F:calcium-dependent phospholipid binding"/>
    <property type="evidence" value="ECO:0007669"/>
    <property type="project" value="TreeGrafter"/>
</dbReference>
<dbReference type="GO" id="GO:0048488">
    <property type="term" value="P:synaptic vesicle endocytosis"/>
    <property type="evidence" value="ECO:0007669"/>
    <property type="project" value="TreeGrafter"/>
</dbReference>
<dbReference type="InterPro" id="IPR035892">
    <property type="entry name" value="C2_domain_sf"/>
</dbReference>
<sequence>MAVIIEYTDMLGVKHLGLQNMPFPDLVKYCVLGVSGLLLLLALGIFLWQIFRCCTQNNATQDTSDDHWESHTVASFLQGPSALNGGPGRRRTLNHPPTLKGGATRELGEPSEDKVSGSLRFSLFYEPLPSRLVVTILQAEGLQRRSQAHRPHPFVRLRLMWEEPENQEQKSSLMNEKGEGEQPALCSALQEWHTRVVRDSCSPLFGEQFSCALLRQHDLPRVTLRMEVKDFDGFSRHMVLGEVRVPLRHLDMSYPLELREPLQTPQKDPVGQVLLSLRFLPAAQRLEVGVLKIRTLQTDSDSALHARISVRCDQSKLRQQRTTAVHQGQVTVFNQVLMFSLLEFPPQECSIALSVYKTGGNRRHKHLVGQLTVAKQRRAEDLHWTLMMHSVRQPIAMWHQLLT</sequence>
<dbReference type="Pfam" id="PF00168">
    <property type="entry name" value="C2"/>
    <property type="match status" value="3"/>
</dbReference>
<evidence type="ECO:0000313" key="6">
    <source>
        <dbReference type="Proteomes" id="UP000694546"/>
    </source>
</evidence>
<evidence type="ECO:0000256" key="2">
    <source>
        <dbReference type="SAM" id="MobiDB-lite"/>
    </source>
</evidence>
<dbReference type="GO" id="GO:0001786">
    <property type="term" value="F:phosphatidylserine binding"/>
    <property type="evidence" value="ECO:0007669"/>
    <property type="project" value="TreeGrafter"/>
</dbReference>
<evidence type="ECO:0000313" key="5">
    <source>
        <dbReference type="Ensembl" id="ENSGMOP00000040099.1"/>
    </source>
</evidence>
<evidence type="ECO:0000259" key="4">
    <source>
        <dbReference type="PROSITE" id="PS50004"/>
    </source>
</evidence>
<dbReference type="GO" id="GO:0030672">
    <property type="term" value="C:synaptic vesicle membrane"/>
    <property type="evidence" value="ECO:0007669"/>
    <property type="project" value="TreeGrafter"/>
</dbReference>
<dbReference type="InterPro" id="IPR000008">
    <property type="entry name" value="C2_dom"/>
</dbReference>
<comment type="similarity">
    <text evidence="1">Belongs to the synaptotagmin family.</text>
</comment>
<feature type="domain" description="C2" evidence="4">
    <location>
        <begin position="115"/>
        <end position="260"/>
    </location>
</feature>
<dbReference type="GO" id="GO:0005509">
    <property type="term" value="F:calcium ion binding"/>
    <property type="evidence" value="ECO:0007669"/>
    <property type="project" value="TreeGrafter"/>
</dbReference>
<keyword evidence="6" id="KW-1185">Reference proteome</keyword>
<dbReference type="GO" id="GO:0000149">
    <property type="term" value="F:SNARE binding"/>
    <property type="evidence" value="ECO:0007669"/>
    <property type="project" value="TreeGrafter"/>
</dbReference>
<dbReference type="GO" id="GO:0030276">
    <property type="term" value="F:clathrin binding"/>
    <property type="evidence" value="ECO:0007669"/>
    <property type="project" value="TreeGrafter"/>
</dbReference>
<dbReference type="Ensembl" id="ENSGMOT00000048238.1">
    <property type="protein sequence ID" value="ENSGMOP00000040099.1"/>
    <property type="gene ID" value="ENSGMOG00000035819.1"/>
</dbReference>
<dbReference type="AlphaFoldDB" id="A0A8C5FJ03"/>
<feature type="domain" description="C2" evidence="4">
    <location>
        <begin position="269"/>
        <end position="399"/>
    </location>
</feature>
<reference evidence="5" key="2">
    <citation type="submission" date="2025-09" db="UniProtKB">
        <authorList>
            <consortium name="Ensembl"/>
        </authorList>
    </citation>
    <scope>IDENTIFICATION</scope>
</reference>
<dbReference type="PANTHER" id="PTHR10024:SF175">
    <property type="entry name" value="C2 DOMAIN-CONTAINING PROTEIN"/>
    <property type="match status" value="1"/>
</dbReference>
<dbReference type="OMA" id="QIFRCCT"/>
<reference evidence="5" key="1">
    <citation type="submission" date="2025-08" db="UniProtKB">
        <authorList>
            <consortium name="Ensembl"/>
        </authorList>
    </citation>
    <scope>IDENTIFICATION</scope>
</reference>
<dbReference type="GeneTree" id="ENSGT00940000166578"/>
<dbReference type="SUPFAM" id="SSF49562">
    <property type="entry name" value="C2 domain (Calcium/lipid-binding domain, CaLB)"/>
    <property type="match status" value="2"/>
</dbReference>
<dbReference type="Gene3D" id="2.60.40.150">
    <property type="entry name" value="C2 domain"/>
    <property type="match status" value="2"/>
</dbReference>
<feature type="transmembrane region" description="Helical" evidence="3">
    <location>
        <begin position="29"/>
        <end position="51"/>
    </location>
</feature>